<dbReference type="eggNOG" id="ENOG502QV38">
    <property type="taxonomic scope" value="Eukaryota"/>
</dbReference>
<proteinExistence type="predicted"/>
<dbReference type="InterPro" id="IPR039273">
    <property type="entry name" value="TEPSIN"/>
</dbReference>
<name>A0A024TXA3_9STRA</name>
<evidence type="ECO:0000256" key="2">
    <source>
        <dbReference type="ARBA" id="ARBA00004601"/>
    </source>
</evidence>
<feature type="compositionally biased region" description="Basic and acidic residues" evidence="5">
    <location>
        <begin position="387"/>
        <end position="396"/>
    </location>
</feature>
<feature type="compositionally biased region" description="Polar residues" evidence="5">
    <location>
        <begin position="597"/>
        <end position="606"/>
    </location>
</feature>
<feature type="compositionally biased region" description="Basic and acidic residues" evidence="5">
    <location>
        <begin position="340"/>
        <end position="359"/>
    </location>
</feature>
<feature type="compositionally biased region" description="Polar residues" evidence="5">
    <location>
        <begin position="315"/>
        <end position="329"/>
    </location>
</feature>
<evidence type="ECO:0000313" key="7">
    <source>
        <dbReference type="EMBL" id="ETV98653.1"/>
    </source>
</evidence>
<dbReference type="EMBL" id="KI913969">
    <property type="protein sequence ID" value="ETV98653.1"/>
    <property type="molecule type" value="Genomic_DNA"/>
</dbReference>
<keyword evidence="3" id="KW-0333">Golgi apparatus</keyword>
<dbReference type="PANTHER" id="PTHR21514:SF0">
    <property type="entry name" value="AP-4 COMPLEX ACCESSORY SUBUNIT TEPSIN"/>
    <property type="match status" value="1"/>
</dbReference>
<feature type="compositionally biased region" description="Pro residues" evidence="5">
    <location>
        <begin position="199"/>
        <end position="210"/>
    </location>
</feature>
<feature type="region of interest" description="Disordered" evidence="5">
    <location>
        <begin position="134"/>
        <end position="229"/>
    </location>
</feature>
<accession>A0A024TXA3</accession>
<evidence type="ECO:0000256" key="1">
    <source>
        <dbReference type="ARBA" id="ARBA00004541"/>
    </source>
</evidence>
<dbReference type="PROSITE" id="PS50942">
    <property type="entry name" value="ENTH"/>
    <property type="match status" value="1"/>
</dbReference>
<reference evidence="7" key="1">
    <citation type="submission" date="2013-12" db="EMBL/GenBank/DDBJ databases">
        <title>The Genome Sequence of Aphanomyces invadans NJM9701.</title>
        <authorList>
            <consortium name="The Broad Institute Genomics Platform"/>
            <person name="Russ C."/>
            <person name="Tyler B."/>
            <person name="van West P."/>
            <person name="Dieguez-Uribeondo J."/>
            <person name="Young S.K."/>
            <person name="Zeng Q."/>
            <person name="Gargeya S."/>
            <person name="Fitzgerald M."/>
            <person name="Abouelleil A."/>
            <person name="Alvarado L."/>
            <person name="Chapman S.B."/>
            <person name="Gainer-Dewar J."/>
            <person name="Goldberg J."/>
            <person name="Griggs A."/>
            <person name="Gujja S."/>
            <person name="Hansen M."/>
            <person name="Howarth C."/>
            <person name="Imamovic A."/>
            <person name="Ireland A."/>
            <person name="Larimer J."/>
            <person name="McCowan C."/>
            <person name="Murphy C."/>
            <person name="Pearson M."/>
            <person name="Poon T.W."/>
            <person name="Priest M."/>
            <person name="Roberts A."/>
            <person name="Saif S."/>
            <person name="Shea T."/>
            <person name="Sykes S."/>
            <person name="Wortman J."/>
            <person name="Nusbaum C."/>
            <person name="Birren B."/>
        </authorList>
    </citation>
    <scope>NUCLEOTIDE SEQUENCE [LARGE SCALE GENOMIC DNA]</scope>
    <source>
        <strain evidence="7">NJM9701</strain>
    </source>
</reference>
<dbReference type="CDD" id="cd03572">
    <property type="entry name" value="ENTH_like_Tepsin"/>
    <property type="match status" value="1"/>
</dbReference>
<feature type="domain" description="ENTH" evidence="6">
    <location>
        <begin position="1"/>
        <end position="127"/>
    </location>
</feature>
<feature type="region of interest" description="Disordered" evidence="5">
    <location>
        <begin position="410"/>
        <end position="443"/>
    </location>
</feature>
<dbReference type="PANTHER" id="PTHR21514">
    <property type="entry name" value="AP-4 COMPLEX ACCESSORY SUBUNIT TEPSIN"/>
    <property type="match status" value="1"/>
</dbReference>
<feature type="compositionally biased region" description="Pro residues" evidence="5">
    <location>
        <begin position="678"/>
        <end position="687"/>
    </location>
</feature>
<comment type="subcellular location">
    <subcellularLocation>
        <location evidence="1">Cytoplasmic vesicle</location>
    </subcellularLocation>
    <subcellularLocation>
        <location evidence="2">Golgi apparatus</location>
        <location evidence="2">trans-Golgi network</location>
    </subcellularLocation>
</comment>
<dbReference type="GO" id="GO:0031410">
    <property type="term" value="C:cytoplasmic vesicle"/>
    <property type="evidence" value="ECO:0007669"/>
    <property type="project" value="UniProtKB-SubCell"/>
</dbReference>
<dbReference type="InterPro" id="IPR035802">
    <property type="entry name" value="ENTH/VHS_tepsin"/>
</dbReference>
<evidence type="ECO:0000256" key="5">
    <source>
        <dbReference type="SAM" id="MobiDB-lite"/>
    </source>
</evidence>
<dbReference type="Gene3D" id="1.25.40.90">
    <property type="match status" value="1"/>
</dbReference>
<feature type="region of interest" description="Disordered" evidence="5">
    <location>
        <begin position="259"/>
        <end position="396"/>
    </location>
</feature>
<protein>
    <recommendedName>
        <fullName evidence="6">ENTH domain-containing protein</fullName>
    </recommendedName>
</protein>
<dbReference type="Pfam" id="PF01417">
    <property type="entry name" value="ENTH"/>
    <property type="match status" value="1"/>
</dbReference>
<dbReference type="AlphaFoldDB" id="A0A024TXA3"/>
<keyword evidence="4" id="KW-0968">Cytoplasmic vesicle</keyword>
<feature type="compositionally biased region" description="Polar residues" evidence="5">
    <location>
        <begin position="651"/>
        <end position="672"/>
    </location>
</feature>
<feature type="compositionally biased region" description="Polar residues" evidence="5">
    <location>
        <begin position="268"/>
        <end position="299"/>
    </location>
</feature>
<evidence type="ECO:0000256" key="4">
    <source>
        <dbReference type="ARBA" id="ARBA00023329"/>
    </source>
</evidence>
<dbReference type="RefSeq" id="XP_008872850.1">
    <property type="nucleotide sequence ID" value="XM_008874628.1"/>
</dbReference>
<evidence type="ECO:0000259" key="6">
    <source>
        <dbReference type="PROSITE" id="PS50942"/>
    </source>
</evidence>
<dbReference type="GO" id="GO:0032588">
    <property type="term" value="C:trans-Golgi network membrane"/>
    <property type="evidence" value="ECO:0007669"/>
    <property type="project" value="TreeGrafter"/>
</dbReference>
<dbReference type="InterPro" id="IPR008942">
    <property type="entry name" value="ENTH_VHS"/>
</dbReference>
<gene>
    <name evidence="7" type="ORF">H310_08765</name>
</gene>
<evidence type="ECO:0000256" key="3">
    <source>
        <dbReference type="ARBA" id="ARBA00023034"/>
    </source>
</evidence>
<feature type="region of interest" description="Disordered" evidence="5">
    <location>
        <begin position="559"/>
        <end position="695"/>
    </location>
</feature>
<dbReference type="InterPro" id="IPR013809">
    <property type="entry name" value="ENTH"/>
</dbReference>
<feature type="compositionally biased region" description="Low complexity" evidence="5">
    <location>
        <begin position="303"/>
        <end position="314"/>
    </location>
</feature>
<dbReference type="STRING" id="157072.A0A024TXA3"/>
<dbReference type="OrthoDB" id="118154at2759"/>
<feature type="compositionally biased region" description="Polar residues" evidence="5">
    <location>
        <begin position="157"/>
        <end position="170"/>
    </location>
</feature>
<dbReference type="SUPFAM" id="SSF48464">
    <property type="entry name" value="ENTH/VHS domain"/>
    <property type="match status" value="1"/>
</dbReference>
<organism evidence="7">
    <name type="scientific">Aphanomyces invadans</name>
    <dbReference type="NCBI Taxonomy" id="157072"/>
    <lineage>
        <taxon>Eukaryota</taxon>
        <taxon>Sar</taxon>
        <taxon>Stramenopiles</taxon>
        <taxon>Oomycota</taxon>
        <taxon>Saprolegniomycetes</taxon>
        <taxon>Saprolegniales</taxon>
        <taxon>Verrucalvaceae</taxon>
        <taxon>Aphanomyces</taxon>
    </lineage>
</organism>
<dbReference type="VEuPathDB" id="FungiDB:H310_08765"/>
<sequence>MDKTVLARATEDSDSPTPGYLYGEIARMTQHSFDTCLKVQEYLIGRLKKNKPNIKYKALQVIKQICREGRQEFRREMQKHVPTVKEALQFRGPPDPLRGDEYYRRVRESAKECLDAIFDTNVTAVAGISTRIKGVGNPEAAPQSSGWFNKAPKDTAPTPSQGPNVYGTQQPTGYDAPGYPGGYNGPPYPSNDPNQYPQQQPPYPGGPLPPYGSNAGPGGNYPAPGMTGLGNPMFEEKKAEGKGFFGGLKEKVSFKSEPKVTFAGAPPGSQNAPDGWNFSTNRGPTSGAYNPNAPSTYNPSEPYRPNQQQQPPYNASNVGGYTGPTSSYAAPSGLYSDTDAEVRQNKSQELRDRAYEGERKKGRVGGVWDNMPTPTLPQASSQPRPSSRQDDGPRPAERIHNEWAQEQQYVRRHSAGPPHAASQQHDQQQHVSGPYGRGGASSDGAYERGIIEGLCAPGGMRAVPPKDKLDLFLKSALTLDAEVVGPILDELVGATDASWQVVSKALTVIDGLLATNGCETFHEYFSDNYDMILQVSTTSEKAAVRDRAVKILHVLGKSVPSSSQAAPGPRRSSAATQPSNADLLGGFDSPKAASAPATAQLSTTAPQAPGGLFAGLQTSSSSLDVHSAPPSQPAPSVQSATSMFGGLSLGGTDSTPAAGSTYATTAPTTSVSFDPLLQPAPVPPQPTYAPAYNPNQFMAPQQPYYGVQPPPMMPLPPSYAPHPQQHVPFVQAPPPPPMGLHPQYQHQYVLQQQQYLAKPVASSSQVIGAAMIPTGYIAKTIHEPTDSSTFNFMKRDDSFNFVKDHMKG</sequence>
<dbReference type="GeneID" id="20085815"/>